<feature type="region of interest" description="Disordered" evidence="1">
    <location>
        <begin position="60"/>
        <end position="100"/>
    </location>
</feature>
<keyword evidence="2" id="KW-0812">Transmembrane</keyword>
<dbReference type="AlphaFoldDB" id="A0A8H4F763"/>
<feature type="region of interest" description="Disordered" evidence="1">
    <location>
        <begin position="1"/>
        <end position="29"/>
    </location>
</feature>
<keyword evidence="2" id="KW-0472">Membrane</keyword>
<feature type="compositionally biased region" description="Polar residues" evidence="1">
    <location>
        <begin position="19"/>
        <end position="29"/>
    </location>
</feature>
<evidence type="ECO:0000313" key="3">
    <source>
        <dbReference type="EMBL" id="KAF1807335.1"/>
    </source>
</evidence>
<evidence type="ECO:0000256" key="1">
    <source>
        <dbReference type="SAM" id="MobiDB-lite"/>
    </source>
</evidence>
<feature type="transmembrane region" description="Helical" evidence="2">
    <location>
        <begin position="149"/>
        <end position="166"/>
    </location>
</feature>
<name>A0A8H4F763_MUCCL</name>
<proteinExistence type="predicted"/>
<evidence type="ECO:0000313" key="4">
    <source>
        <dbReference type="Proteomes" id="UP000469890"/>
    </source>
</evidence>
<protein>
    <submittedName>
        <fullName evidence="3">Uncharacterized protein</fullName>
    </submittedName>
</protein>
<feature type="compositionally biased region" description="Low complexity" evidence="1">
    <location>
        <begin position="79"/>
        <end position="100"/>
    </location>
</feature>
<reference evidence="3 4" key="1">
    <citation type="submission" date="2019-09" db="EMBL/GenBank/DDBJ databases">
        <authorList>
            <consortium name="DOE Joint Genome Institute"/>
            <person name="Mondo S.J."/>
            <person name="Navarro-Mendoza M.I."/>
            <person name="Perez-Arques C."/>
            <person name="Panchal S."/>
            <person name="Nicolas F.E."/>
            <person name="Ganguly P."/>
            <person name="Pangilinan J."/>
            <person name="Grigoriev I."/>
            <person name="Heitman J."/>
            <person name="Sanya K."/>
            <person name="Garre V."/>
        </authorList>
    </citation>
    <scope>NUCLEOTIDE SEQUENCE [LARGE SCALE GENOMIC DNA]</scope>
    <source>
        <strain evidence="3 4">MU402</strain>
    </source>
</reference>
<accession>A0A8H4F763</accession>
<keyword evidence="2" id="KW-1133">Transmembrane helix</keyword>
<dbReference type="Proteomes" id="UP000469890">
    <property type="component" value="Unassembled WGS sequence"/>
</dbReference>
<sequence>MNQDTEMEQLSPHPRDPNRSSWYTNDTTTDHSFAQSTIHSQDDVAINMKSSPSLVHRQSFHKLDSNDDAPQENYMSTESSSSRAIPNASSKEAPTTTAVAATPPIKPSLWTRFKASLPAFAQFRKTIKASIALLISMVFVFAYETREAVGSSVLLVAIVTIFFFPVRTIGN</sequence>
<gene>
    <name evidence="3" type="ORF">FB192DRAFT_1020912</name>
</gene>
<comment type="caution">
    <text evidence="3">The sequence shown here is derived from an EMBL/GenBank/DDBJ whole genome shotgun (WGS) entry which is preliminary data.</text>
</comment>
<feature type="transmembrane region" description="Helical" evidence="2">
    <location>
        <begin position="126"/>
        <end position="143"/>
    </location>
</feature>
<organism evidence="3 4">
    <name type="scientific">Mucor circinelloides f. lusitanicus</name>
    <name type="common">Mucor racemosus var. lusitanicus</name>
    <dbReference type="NCBI Taxonomy" id="29924"/>
    <lineage>
        <taxon>Eukaryota</taxon>
        <taxon>Fungi</taxon>
        <taxon>Fungi incertae sedis</taxon>
        <taxon>Mucoromycota</taxon>
        <taxon>Mucoromycotina</taxon>
        <taxon>Mucoromycetes</taxon>
        <taxon>Mucorales</taxon>
        <taxon>Mucorineae</taxon>
        <taxon>Mucoraceae</taxon>
        <taxon>Mucor</taxon>
    </lineage>
</organism>
<evidence type="ECO:0000256" key="2">
    <source>
        <dbReference type="SAM" id="Phobius"/>
    </source>
</evidence>
<dbReference type="EMBL" id="JAAECE010000001">
    <property type="protein sequence ID" value="KAF1807335.1"/>
    <property type="molecule type" value="Genomic_DNA"/>
</dbReference>